<proteinExistence type="predicted"/>
<dbReference type="Proteomes" id="UP000886885">
    <property type="component" value="Chromosome 9D"/>
</dbReference>
<keyword evidence="2" id="KW-0378">Hydrolase</keyword>
<dbReference type="GO" id="GO:0006508">
    <property type="term" value="P:proteolysis"/>
    <property type="evidence" value="ECO:0007669"/>
    <property type="project" value="UniProtKB-KW"/>
</dbReference>
<feature type="domain" description="Peptidase C1A papain C-terminal" evidence="5">
    <location>
        <begin position="99"/>
        <end position="302"/>
    </location>
</feature>
<keyword evidence="1" id="KW-0645">Protease</keyword>
<dbReference type="PANTHER" id="PTHR12411">
    <property type="entry name" value="CYSTEINE PROTEASE FAMILY C1-RELATED"/>
    <property type="match status" value="1"/>
</dbReference>
<dbReference type="GO" id="GO:0008234">
    <property type="term" value="F:cysteine-type peptidase activity"/>
    <property type="evidence" value="ECO:0007669"/>
    <property type="project" value="UniProtKB-KW"/>
</dbReference>
<organism evidence="6 7">
    <name type="scientific">Populus tomentosa</name>
    <name type="common">Chinese white poplar</name>
    <dbReference type="NCBI Taxonomy" id="118781"/>
    <lineage>
        <taxon>Eukaryota</taxon>
        <taxon>Viridiplantae</taxon>
        <taxon>Streptophyta</taxon>
        <taxon>Embryophyta</taxon>
        <taxon>Tracheophyta</taxon>
        <taxon>Spermatophyta</taxon>
        <taxon>Magnoliopsida</taxon>
        <taxon>eudicotyledons</taxon>
        <taxon>Gunneridae</taxon>
        <taxon>Pentapetalae</taxon>
        <taxon>rosids</taxon>
        <taxon>fabids</taxon>
        <taxon>Malpighiales</taxon>
        <taxon>Salicaceae</taxon>
        <taxon>Saliceae</taxon>
        <taxon>Populus</taxon>
    </lineage>
</organism>
<sequence length="302" mass="33477">MLKIARLLLSQWPASRFLEELKESDRPASLRKDSFISRPRKLYYLGPELIEHMSPAPLAMTTENPGEEMGWILREREESLLRRPATAWSLENYRDVVDSPKSVDWRKQGHVTPVKSLGSFDSCWAFSTVAAVESINQIVTGNLTSLSEQQLVDCDTSFNNGCDGGLMDYAFEFIVSNGGLHKEEDYPYLLEEGTCDVNKEEMEAVTITGYNDVPQDDEQSLLRALAHQPLGVAMEASGRDSQFYIGGVFCGSCGASLGHGARAPAAVGYGSSKGVDYVIVKNSWGPKWGERGHIRMKRNKAT</sequence>
<comment type="caution">
    <text evidence="6">The sequence shown here is derived from an EMBL/GenBank/DDBJ whole genome shotgun (WGS) entry which is preliminary data.</text>
</comment>
<dbReference type="InterPro" id="IPR039417">
    <property type="entry name" value="Peptidase_C1A_papain-like"/>
</dbReference>
<evidence type="ECO:0000256" key="2">
    <source>
        <dbReference type="ARBA" id="ARBA00022801"/>
    </source>
</evidence>
<evidence type="ECO:0000256" key="4">
    <source>
        <dbReference type="ARBA" id="ARBA00023157"/>
    </source>
</evidence>
<evidence type="ECO:0000256" key="3">
    <source>
        <dbReference type="ARBA" id="ARBA00022807"/>
    </source>
</evidence>
<evidence type="ECO:0000313" key="7">
    <source>
        <dbReference type="Proteomes" id="UP000886885"/>
    </source>
</evidence>
<name>A0A8X7Z2K4_POPTO</name>
<keyword evidence="7" id="KW-1185">Reference proteome</keyword>
<evidence type="ECO:0000256" key="1">
    <source>
        <dbReference type="ARBA" id="ARBA00022670"/>
    </source>
</evidence>
<evidence type="ECO:0000313" key="6">
    <source>
        <dbReference type="EMBL" id="KAG6761939.1"/>
    </source>
</evidence>
<keyword evidence="4" id="KW-1015">Disulfide bond</keyword>
<accession>A0A8X7Z2K4</accession>
<dbReference type="OrthoDB" id="10253408at2759"/>
<keyword evidence="3" id="KW-0788">Thiol protease</keyword>
<evidence type="ECO:0000259" key="5">
    <source>
        <dbReference type="SMART" id="SM00645"/>
    </source>
</evidence>
<dbReference type="AlphaFoldDB" id="A0A8X7Z2K4"/>
<dbReference type="InterPro" id="IPR013128">
    <property type="entry name" value="Peptidase_C1A"/>
</dbReference>
<protein>
    <recommendedName>
        <fullName evidence="5">Peptidase C1A papain C-terminal domain-containing protein</fullName>
    </recommendedName>
</protein>
<dbReference type="InterPro" id="IPR000668">
    <property type="entry name" value="Peptidase_C1A_C"/>
</dbReference>
<gene>
    <name evidence="6" type="ORF">POTOM_035180</name>
</gene>
<dbReference type="CDD" id="cd02248">
    <property type="entry name" value="Peptidase_C1A"/>
    <property type="match status" value="1"/>
</dbReference>
<dbReference type="EMBL" id="JAAWWB010000018">
    <property type="protein sequence ID" value="KAG6761939.1"/>
    <property type="molecule type" value="Genomic_DNA"/>
</dbReference>
<reference evidence="6" key="1">
    <citation type="journal article" date="2020" name="bioRxiv">
        <title>Hybrid origin of Populus tomentosa Carr. identified through genome sequencing and phylogenomic analysis.</title>
        <authorList>
            <person name="An X."/>
            <person name="Gao K."/>
            <person name="Chen Z."/>
            <person name="Li J."/>
            <person name="Yang X."/>
            <person name="Yang X."/>
            <person name="Zhou J."/>
            <person name="Guo T."/>
            <person name="Zhao T."/>
            <person name="Huang S."/>
            <person name="Miao D."/>
            <person name="Khan W.U."/>
            <person name="Rao P."/>
            <person name="Ye M."/>
            <person name="Lei B."/>
            <person name="Liao W."/>
            <person name="Wang J."/>
            <person name="Ji L."/>
            <person name="Li Y."/>
            <person name="Guo B."/>
            <person name="Mustafa N.S."/>
            <person name="Li S."/>
            <person name="Yun Q."/>
            <person name="Keller S.R."/>
            <person name="Mao J."/>
            <person name="Zhang R."/>
            <person name="Strauss S.H."/>
        </authorList>
    </citation>
    <scope>NUCLEOTIDE SEQUENCE</scope>
    <source>
        <strain evidence="6">GM15</strain>
        <tissue evidence="6">Leaf</tissue>
    </source>
</reference>
<dbReference type="FunFam" id="3.90.70.10:FF:000332">
    <property type="entry name" value="Cathepsin L1"/>
    <property type="match status" value="1"/>
</dbReference>
<dbReference type="Pfam" id="PF00112">
    <property type="entry name" value="Peptidase_C1"/>
    <property type="match status" value="1"/>
</dbReference>
<dbReference type="SMART" id="SM00645">
    <property type="entry name" value="Pept_C1"/>
    <property type="match status" value="1"/>
</dbReference>